<dbReference type="EMBL" id="JARAWP010000036">
    <property type="protein sequence ID" value="MDX3024564.1"/>
    <property type="molecule type" value="Genomic_DNA"/>
</dbReference>
<dbReference type="EMBL" id="JARAWC010000040">
    <property type="protein sequence ID" value="MDX2965367.1"/>
    <property type="molecule type" value="Genomic_DNA"/>
</dbReference>
<accession>A0AAP6BIJ4</accession>
<reference evidence="2 4" key="1">
    <citation type="journal article" date="2023" name="Microb. Genom.">
        <title>Mesoterricola silvestris gen. nov., sp. nov., Mesoterricola sediminis sp. nov., Geothrix oryzae sp. nov., Geothrix edaphica sp. nov., Geothrix rubra sp. nov., and Geothrix limicola sp. nov., six novel members of Acidobacteriota isolated from soils.</title>
        <authorList>
            <person name="Weisberg A.J."/>
            <person name="Pearce E."/>
            <person name="Kramer C.G."/>
            <person name="Chang J.H."/>
            <person name="Clarke C.R."/>
        </authorList>
    </citation>
    <scope>NUCLEOTIDE SEQUENCE</scope>
    <source>
        <strain evidence="3 4">NB05-1H</strain>
        <strain evidence="2">NRRL_B-16521</strain>
    </source>
</reference>
<proteinExistence type="predicted"/>
<feature type="compositionally biased region" description="Polar residues" evidence="1">
    <location>
        <begin position="1"/>
        <end position="10"/>
    </location>
</feature>
<evidence type="ECO:0000313" key="4">
    <source>
        <dbReference type="Proteomes" id="UP001272987"/>
    </source>
</evidence>
<dbReference type="RefSeq" id="WP_010352096.1">
    <property type="nucleotide sequence ID" value="NZ_BCMK01000216.1"/>
</dbReference>
<evidence type="ECO:0000256" key="1">
    <source>
        <dbReference type="SAM" id="MobiDB-lite"/>
    </source>
</evidence>
<feature type="compositionally biased region" description="Basic and acidic residues" evidence="1">
    <location>
        <begin position="15"/>
        <end position="26"/>
    </location>
</feature>
<comment type="caution">
    <text evidence="2">The sequence shown here is derived from an EMBL/GenBank/DDBJ whole genome shotgun (WGS) entry which is preliminary data.</text>
</comment>
<evidence type="ECO:0000313" key="2">
    <source>
        <dbReference type="EMBL" id="MDX2965367.1"/>
    </source>
</evidence>
<keyword evidence="4" id="KW-1185">Reference proteome</keyword>
<dbReference type="Proteomes" id="UP001272987">
    <property type="component" value="Unassembled WGS sequence"/>
</dbReference>
<protein>
    <submittedName>
        <fullName evidence="2">Uncharacterized protein</fullName>
    </submittedName>
</protein>
<sequence length="88" mass="9707">MVIDTSSFVSPLSEGIREEGREQGRKEGLVEAGVHGLLFLLDRRGVEIPDSDRDLISSCTNLAALYRWFDRAITATTMDEVFAGDTSD</sequence>
<dbReference type="AlphaFoldDB" id="A0AAP6BIJ4"/>
<organism evidence="2 5">
    <name type="scientific">Streptomyces acidiscabies</name>
    <dbReference type="NCBI Taxonomy" id="42234"/>
    <lineage>
        <taxon>Bacteria</taxon>
        <taxon>Bacillati</taxon>
        <taxon>Actinomycetota</taxon>
        <taxon>Actinomycetes</taxon>
        <taxon>Kitasatosporales</taxon>
        <taxon>Streptomycetaceae</taxon>
        <taxon>Streptomyces</taxon>
    </lineage>
</organism>
<dbReference type="Proteomes" id="UP001282288">
    <property type="component" value="Unassembled WGS sequence"/>
</dbReference>
<evidence type="ECO:0000313" key="5">
    <source>
        <dbReference type="Proteomes" id="UP001282288"/>
    </source>
</evidence>
<feature type="region of interest" description="Disordered" evidence="1">
    <location>
        <begin position="1"/>
        <end position="26"/>
    </location>
</feature>
<dbReference type="GeneID" id="69805061"/>
<evidence type="ECO:0000313" key="3">
    <source>
        <dbReference type="EMBL" id="MDX3024564.1"/>
    </source>
</evidence>
<gene>
    <name evidence="2" type="ORF">PV399_37480</name>
    <name evidence="3" type="ORF">PV666_42845</name>
</gene>
<name>A0AAP6BIJ4_9ACTN</name>